<dbReference type="Pfam" id="PF00941">
    <property type="entry name" value="FAD_binding_5"/>
    <property type="match status" value="1"/>
</dbReference>
<dbReference type="SMART" id="SM01092">
    <property type="entry name" value="CO_deh_flav_C"/>
    <property type="match status" value="1"/>
</dbReference>
<evidence type="ECO:0000313" key="6">
    <source>
        <dbReference type="Proteomes" id="UP001196408"/>
    </source>
</evidence>
<dbReference type="EMBL" id="JAHOEL010000048">
    <property type="protein sequence ID" value="MBV3393131.1"/>
    <property type="molecule type" value="Genomic_DNA"/>
</dbReference>
<dbReference type="Proteomes" id="UP001197492">
    <property type="component" value="Unassembled WGS sequence"/>
</dbReference>
<keyword evidence="2" id="KW-0560">Oxidoreductase</keyword>
<dbReference type="PANTHER" id="PTHR42659:SF9">
    <property type="entry name" value="XANTHINE DEHYDROGENASE FAD-BINDING SUBUNIT XDHB-RELATED"/>
    <property type="match status" value="1"/>
</dbReference>
<sequence length="257" mass="29191">MLNIQEYVRPQSLEEAYELVQNRKNIIVGGMLWLKMMNRSVEKAIDLCDLHLDTIEEDDEQFTVGAMVTLRQLETHAGLNAYTHDAMKHSVEHIIGVQFRNCATVGGSIFGRYGFSDVLSMFMGLDAYVELYNGGIVPIREFAWMRPSLDILVRVIVKKTPIKVCYKSQRNVSTDFPVLTCCASYMNDTYSVVIGGRPLKAIAYEKQMELNDESIEAFIEEVSSEIKLGSNNLGSAEYRQKLVKVLMRRSLKELEAQ</sequence>
<dbReference type="InterPro" id="IPR005107">
    <property type="entry name" value="CO_DH_flav_C"/>
</dbReference>
<name>A0AAW4MWS8_9FIRM</name>
<protein>
    <submittedName>
        <fullName evidence="4">FAD binding domain-containing protein</fullName>
    </submittedName>
</protein>
<evidence type="ECO:0000313" key="7">
    <source>
        <dbReference type="Proteomes" id="UP001197492"/>
    </source>
</evidence>
<evidence type="ECO:0000256" key="2">
    <source>
        <dbReference type="ARBA" id="ARBA00023002"/>
    </source>
</evidence>
<dbReference type="RefSeq" id="WP_217747906.1">
    <property type="nucleotide sequence ID" value="NZ_JAHOEB010000045.1"/>
</dbReference>
<organism evidence="4 6">
    <name type="scientific">Catenibacterium mitsuokai</name>
    <dbReference type="NCBI Taxonomy" id="100886"/>
    <lineage>
        <taxon>Bacteria</taxon>
        <taxon>Bacillati</taxon>
        <taxon>Bacillota</taxon>
        <taxon>Erysipelotrichia</taxon>
        <taxon>Erysipelotrichales</taxon>
        <taxon>Coprobacillaceae</taxon>
        <taxon>Catenibacterium</taxon>
    </lineage>
</organism>
<evidence type="ECO:0000313" key="4">
    <source>
        <dbReference type="EMBL" id="MBV3383140.1"/>
    </source>
</evidence>
<dbReference type="InterPro" id="IPR051312">
    <property type="entry name" value="Diverse_Substr_Oxidored"/>
</dbReference>
<dbReference type="EMBL" id="JAHOEF010000051">
    <property type="protein sequence ID" value="MBV3383140.1"/>
    <property type="molecule type" value="Genomic_DNA"/>
</dbReference>
<dbReference type="InterPro" id="IPR002346">
    <property type="entry name" value="Mopterin_DH_FAD-bd"/>
</dbReference>
<comment type="caution">
    <text evidence="4">The sequence shown here is derived from an EMBL/GenBank/DDBJ whole genome shotgun (WGS) entry which is preliminary data.</text>
</comment>
<feature type="domain" description="FAD-binding PCMH-type" evidence="3">
    <location>
        <begin position="1"/>
        <end position="162"/>
    </location>
</feature>
<dbReference type="Proteomes" id="UP001196408">
    <property type="component" value="Unassembled WGS sequence"/>
</dbReference>
<dbReference type="PANTHER" id="PTHR42659">
    <property type="entry name" value="XANTHINE DEHYDROGENASE SUBUNIT C-RELATED"/>
    <property type="match status" value="1"/>
</dbReference>
<evidence type="ECO:0000313" key="5">
    <source>
        <dbReference type="EMBL" id="MBV3393131.1"/>
    </source>
</evidence>
<dbReference type="GO" id="GO:0016491">
    <property type="term" value="F:oxidoreductase activity"/>
    <property type="evidence" value="ECO:0007669"/>
    <property type="project" value="UniProtKB-KW"/>
</dbReference>
<dbReference type="Pfam" id="PF03450">
    <property type="entry name" value="CO_deh_flav_C"/>
    <property type="match status" value="1"/>
</dbReference>
<dbReference type="InterPro" id="IPR016166">
    <property type="entry name" value="FAD-bd_PCMH"/>
</dbReference>
<evidence type="ECO:0000259" key="3">
    <source>
        <dbReference type="PROSITE" id="PS51387"/>
    </source>
</evidence>
<keyword evidence="1" id="KW-0285">Flavoprotein</keyword>
<keyword evidence="7" id="KW-1185">Reference proteome</keyword>
<dbReference type="GO" id="GO:0071949">
    <property type="term" value="F:FAD binding"/>
    <property type="evidence" value="ECO:0007669"/>
    <property type="project" value="InterPro"/>
</dbReference>
<dbReference type="PROSITE" id="PS51387">
    <property type="entry name" value="FAD_PCMH"/>
    <property type="match status" value="1"/>
</dbReference>
<evidence type="ECO:0000256" key="1">
    <source>
        <dbReference type="ARBA" id="ARBA00022630"/>
    </source>
</evidence>
<reference evidence="4 7" key="1">
    <citation type="submission" date="2021-06" db="EMBL/GenBank/DDBJ databases">
        <title>Collection of gut derived symbiotic bacterial strains cultured from healthy donors.</title>
        <authorList>
            <person name="Lin H."/>
            <person name="Littmann E."/>
            <person name="Pamer E.G."/>
        </authorList>
    </citation>
    <scope>NUCLEOTIDE SEQUENCE</scope>
    <source>
        <strain evidence="5 7">MSK.21.70</strain>
        <strain evidence="4">MSK.21.82</strain>
    </source>
</reference>
<accession>A0AAW4MWS8</accession>
<dbReference type="AlphaFoldDB" id="A0AAW4MWS8"/>
<gene>
    <name evidence="4" type="ORF">KSV97_07905</name>
    <name evidence="5" type="ORF">KSW06_07675</name>
</gene>
<proteinExistence type="predicted"/>